<accession>A0ACA8ZNH8</accession>
<dbReference type="EC" id="3.1.3.1" evidence="1"/>
<name>A0ACA8ZNH8_9GAMM</name>
<dbReference type="Proteomes" id="UP000635628">
    <property type="component" value="Unassembled WGS sequence"/>
</dbReference>
<dbReference type="EMBL" id="CAESAP020000066">
    <property type="protein sequence ID" value="CAB5495509.1"/>
    <property type="molecule type" value="Genomic_DNA"/>
</dbReference>
<proteinExistence type="predicted"/>
<protein>
    <submittedName>
        <fullName evidence="1">Alkaline phosphatase (EC)</fullName>
        <ecNumber evidence="1">3.1.3.1</ecNumber>
    </submittedName>
</protein>
<keyword evidence="1" id="KW-0378">Hydrolase</keyword>
<sequence>MPTQDNNSSITYFESALLAEDVYKKNAKDRGVNGWRIDDQIKSNFDSGLQIQNYQNATHPNHTVIAIAGTNGLNDWDDNLSFITGGLSEQFQQALTYVAKTIDAAAQDSDGFSQNQTFSVTGHSLGGGIAQIIAYTFGLNGVALDAPGADAIIANNEYQAHIASLQTKYPNAFNNVGDTPSTGENFTNIVEKGSLVSSIGTHIGTKIEIDAVSDAKTVIGVAFMRANLPIGLAMIVDGLVDNHKIQFMISYFKNNPNLNKWQLTNKQLEKLEYELETIVRELENDNPIDTFTFDTSTQALDPWQDNDIVELNDQGKWVVNAPTIAFNDIGDLFDAEQAMLQELQEGWITYEEFNAFQDYVLNYAKDNYNYSQDDYSQTDWFDNDPIGAFYDSQSVQYDHAQSIAQYTGVLVSSNNQALSVAQLQALDTNNDGQLTVTESASLRYWQDSNEDGHLDAGELLSINHSIRQADYVFYVAGNAQIATSQPNESTYTSEPAVPDSNYRTLRDTDNTYIAQLLGDYIVWTPDQIKTNYNNRNYLIGTDGADSFNANYYADNEYFNIDLFTHFLAGDGDDVMGGSNRDDHLWGGTGNDELQGYAGNDHLYGEAGNDVILGQVGNDTIYGGLGNDSITGFTASEDTKQTLDAGESDNDTIYGGAGDDTIYGAFGDDIIDGGADNDLLLGNEGDDKVWGGTGNDELQGNDGNDELMGGEGEDRLFGQTGNDKLWGGSGNDLLVGFSANNEEKQSLEIGETDDDYLNGGSGEDILKGRLGNDRLYGGTENDELQGNEGDDKLYGEAGNDHLFGQVGDDILYGGDGDDILYGFTASNEDKQSLDTGESDNDYLYGGSGQDILFGDLGNDYLDGGADADSMVGGLGDDTYIVNSVNDSIYEKSNEGYDTVISSTSYLLNANIEQLRLLEGFNIHGTGNAQDNKIIGNSSDNILDGVTGADQMIGGLGDDTYYVDNIGDKVVENNNEGTDTIQSSISLTLGENIENINLLDFSKPEKGKVDGEDVLVYGFPKRYELDYLQGDAIENYKGTCGLTSIANIITQTGTPTTEGGVINVAINNNWTVSDPNLPSNKLGGSNFKNQQAILDSYGIDNDIIYGYNETGIANLLRGGRGVIIAVNGGKLWDDQDYVGNGGVSHIITLTGVVHEASSGKLMGFYIADSGRGRINDMTRFVDIDTFRKAADVNNAYSIYIREAAKLWDENIDATGNDNNNN</sequence>
<keyword evidence="2" id="KW-1185">Reference proteome</keyword>
<evidence type="ECO:0000313" key="2">
    <source>
        <dbReference type="Proteomes" id="UP000635628"/>
    </source>
</evidence>
<evidence type="ECO:0000313" key="1">
    <source>
        <dbReference type="EMBL" id="CAB5495509.1"/>
    </source>
</evidence>
<comment type="caution">
    <text evidence="1">The sequence shown here is derived from an EMBL/GenBank/DDBJ whole genome shotgun (WGS) entry which is preliminary data.</text>
</comment>
<feature type="non-terminal residue" evidence="1">
    <location>
        <position position="1219"/>
    </location>
</feature>
<reference evidence="1" key="1">
    <citation type="submission" date="2020-05" db="EMBL/GenBank/DDBJ databases">
        <authorList>
            <person name="Petersen J."/>
            <person name="Sayavedra L."/>
        </authorList>
    </citation>
    <scope>NUCLEOTIDE SEQUENCE</scope>
    <source>
        <strain evidence="1">B azoricus SOX Menez Gwen</strain>
    </source>
</reference>
<organism evidence="1 2">
    <name type="scientific">Bathymodiolus azoricus thioautotrophic gill symbiont</name>
    <dbReference type="NCBI Taxonomy" id="235205"/>
    <lineage>
        <taxon>Bacteria</taxon>
        <taxon>Pseudomonadati</taxon>
        <taxon>Pseudomonadota</taxon>
        <taxon>Gammaproteobacteria</taxon>
        <taxon>sulfur-oxidizing symbionts</taxon>
    </lineage>
</organism>
<gene>
    <name evidence="1" type="ORF">AZO1586R_258</name>
</gene>